<evidence type="ECO:0000313" key="7">
    <source>
        <dbReference type="Proteomes" id="UP000664405"/>
    </source>
</evidence>
<accession>A0A8I1M9K1</accession>
<evidence type="ECO:0000313" key="6">
    <source>
        <dbReference type="EMBL" id="MBN8197534.1"/>
    </source>
</evidence>
<organism evidence="6 7">
    <name type="scientific">Thalassospira povalilytica</name>
    <dbReference type="NCBI Taxonomy" id="732237"/>
    <lineage>
        <taxon>Bacteria</taxon>
        <taxon>Pseudomonadati</taxon>
        <taxon>Pseudomonadota</taxon>
        <taxon>Alphaproteobacteria</taxon>
        <taxon>Rhodospirillales</taxon>
        <taxon>Thalassospiraceae</taxon>
        <taxon>Thalassospira</taxon>
    </lineage>
</organism>
<dbReference type="AlphaFoldDB" id="A0A8I1M9K1"/>
<evidence type="ECO:0000256" key="1">
    <source>
        <dbReference type="ARBA" id="ARBA00022448"/>
    </source>
</evidence>
<dbReference type="EMBL" id="JAEKJW010000002">
    <property type="protein sequence ID" value="MBN8197534.1"/>
    <property type="molecule type" value="Genomic_DNA"/>
</dbReference>
<proteinExistence type="predicted"/>
<gene>
    <name evidence="6" type="ORF">JF547_13795</name>
</gene>
<dbReference type="CDD" id="cd08916">
    <property type="entry name" value="TrHb3_P"/>
    <property type="match status" value="1"/>
</dbReference>
<dbReference type="GO" id="GO:0020037">
    <property type="term" value="F:heme binding"/>
    <property type="evidence" value="ECO:0007669"/>
    <property type="project" value="InterPro"/>
</dbReference>
<dbReference type="GO" id="GO:0046872">
    <property type="term" value="F:metal ion binding"/>
    <property type="evidence" value="ECO:0007669"/>
    <property type="project" value="UniProtKB-KW"/>
</dbReference>
<dbReference type="RefSeq" id="WP_068517435.1">
    <property type="nucleotide sequence ID" value="NZ_JAEKJW010000002.1"/>
</dbReference>
<keyword evidence="1" id="KW-0813">Transport</keyword>
<evidence type="ECO:0000256" key="4">
    <source>
        <dbReference type="ARBA" id="ARBA00023004"/>
    </source>
</evidence>
<dbReference type="Proteomes" id="UP000664405">
    <property type="component" value="Unassembled WGS sequence"/>
</dbReference>
<evidence type="ECO:0000256" key="3">
    <source>
        <dbReference type="ARBA" id="ARBA00022723"/>
    </source>
</evidence>
<evidence type="ECO:0000256" key="5">
    <source>
        <dbReference type="PIRSR" id="PIRSR601486-1"/>
    </source>
</evidence>
<comment type="caution">
    <text evidence="6">The sequence shown here is derived from an EMBL/GenBank/DDBJ whole genome shotgun (WGS) entry which is preliminary data.</text>
</comment>
<keyword evidence="4 5" id="KW-0408">Iron</keyword>
<protein>
    <submittedName>
        <fullName evidence="6">Group III truncated hemoglobin</fullName>
    </submittedName>
</protein>
<dbReference type="InterPro" id="IPR001486">
    <property type="entry name" value="Hemoglobin_trunc"/>
</dbReference>
<keyword evidence="2 5" id="KW-0349">Heme</keyword>
<dbReference type="InterPro" id="IPR009050">
    <property type="entry name" value="Globin-like_sf"/>
</dbReference>
<dbReference type="SUPFAM" id="SSF46458">
    <property type="entry name" value="Globin-like"/>
    <property type="match status" value="1"/>
</dbReference>
<keyword evidence="3 5" id="KW-0479">Metal-binding</keyword>
<dbReference type="GO" id="GO:0019825">
    <property type="term" value="F:oxygen binding"/>
    <property type="evidence" value="ECO:0007669"/>
    <property type="project" value="InterPro"/>
</dbReference>
<name>A0A8I1M9K1_9PROT</name>
<evidence type="ECO:0000256" key="2">
    <source>
        <dbReference type="ARBA" id="ARBA00022617"/>
    </source>
</evidence>
<dbReference type="InterPro" id="IPR012292">
    <property type="entry name" value="Globin/Proto"/>
</dbReference>
<dbReference type="Pfam" id="PF01152">
    <property type="entry name" value="Bac_globin"/>
    <property type="match status" value="1"/>
</dbReference>
<dbReference type="Gene3D" id="1.10.490.10">
    <property type="entry name" value="Globins"/>
    <property type="match status" value="1"/>
</dbReference>
<feature type="binding site" description="distal binding residue" evidence="5">
    <location>
        <position position="63"/>
    </location>
    <ligand>
        <name>heme</name>
        <dbReference type="ChEBI" id="CHEBI:30413"/>
    </ligand>
    <ligandPart>
        <name>Fe</name>
        <dbReference type="ChEBI" id="CHEBI:18248"/>
    </ligandPart>
</feature>
<sequence>MSEKQPTLAEIKERREIATRRIKEDTGIDHDMIKNIVHGFYAKVREDEMLGPVFAEKVENWDHHLDRMVMFWSSVALATGNYDGRPMQKHLPLKITRHHFDRWLQLFALTLSEHCKEAAARHFMERALRIASSFEIGIAAHNGVILSKGERYDPVTSWSPGNGDT</sequence>
<reference evidence="6" key="1">
    <citation type="submission" date="2020-12" db="EMBL/GenBank/DDBJ databases">
        <title>Oil enriched cultivation method for isolating marine PHA-producing bacteria.</title>
        <authorList>
            <person name="Zheng W."/>
            <person name="Yu S."/>
            <person name="Huang Y."/>
        </authorList>
    </citation>
    <scope>NUCLEOTIDE SEQUENCE</scope>
    <source>
        <strain evidence="6">SY-2-3</strain>
    </source>
</reference>